<comment type="similarity">
    <text evidence="2">Belongs to the transient receptor potential (TRP) ion channel family.</text>
</comment>
<feature type="transmembrane region" description="Helical" evidence="8">
    <location>
        <begin position="516"/>
        <end position="537"/>
    </location>
</feature>
<evidence type="ECO:0000256" key="7">
    <source>
        <dbReference type="SAM" id="MobiDB-lite"/>
    </source>
</evidence>
<keyword evidence="3 8" id="KW-0812">Transmembrane</keyword>
<keyword evidence="5 8" id="KW-1133">Transmembrane helix</keyword>
<dbReference type="PANTHER" id="PTHR31145">
    <property type="entry name" value="INTEGRAL MEMBRANE PROTEIN (AFU_ORTHOLOGUE AFUA_7G01610)"/>
    <property type="match status" value="1"/>
</dbReference>
<dbReference type="EMBL" id="CP014500">
    <property type="protein sequence ID" value="ANB11424.1"/>
    <property type="molecule type" value="Genomic_DNA"/>
</dbReference>
<dbReference type="RefSeq" id="XP_018733901.1">
    <property type="nucleotide sequence ID" value="XM_018881297.1"/>
</dbReference>
<feature type="chain" id="PRO_5007884610" evidence="9">
    <location>
        <begin position="24"/>
        <end position="778"/>
    </location>
</feature>
<dbReference type="PANTHER" id="PTHR31145:SF2">
    <property type="entry name" value="FLAVIN CARRIER PROTEIN 2"/>
    <property type="match status" value="1"/>
</dbReference>
<keyword evidence="6 8" id="KW-0472">Membrane</keyword>
<keyword evidence="12" id="KW-1185">Reference proteome</keyword>
<dbReference type="InterPro" id="IPR010308">
    <property type="entry name" value="TRP_C"/>
</dbReference>
<dbReference type="InterPro" id="IPR032800">
    <property type="entry name" value="TRP_N"/>
</dbReference>
<sequence>MRLSALSFFIPLVTFLLTGPVMATKLIQSSALLTCMANSQFTASSFDVTFYPDNKTVNFDITAISTISGNVTANIEVIAYGITIINRNVNPCDISSLKQLCPISAGHFDISSSLQLSSDIVNGIPGIAFTIPDLDGVVRVTVFNEGETSNPIACVEATLTNGKTVQTKYASWGIAAVIVLGLLTSGIISIMGHQSASSHISSNTLSLFVYFQSVAIVSMMAVNRLPPMAAAWAQNFQWTMGLMRLGFMQDIFNWYVQSTGGTATNILPNKNIISIEVQKRDLTGIVPSLGNYVSDHVRRGIARNMYRSMETQMNTYLPTAQRLVLRAAAAAANTTTNDPVTGDEKDPNIAAKTLVLRGMERVAYLANIELSSLFLTGLTFFVVLGIFCVLAIAIVKGVIELLAKTGSIHPDKFASFRQGWLGISKGVLFRLVLVGFPQLSVLCLWQLTERDSPATVVLGILVYLLVLLVLGFAAFKVITIARRSLAEYKNPAYILFSDQSVLDRLGFLYIQFRATAYYFIVPLLAYTLWKACFIAFGQPSGKAQAVGVFLGELGFLVGIAWMKPYMDKTTNGFNIAIAAINFINSIFFLFFSQLFGQPPAVGSIMAVVFFVLNAAFSLILLIMIIVSCVWAIMSKNPDTRYQPMRDDRESFMKDNTGIEKKRGTELDALGVTARDGYEEGQRASVYDSEEASPSEYASKTSLPYSSTNEEAFPQARLSRKGDRPANPFGDSYENNYSSSSLDLGAGGHFPQNTTYRGYYPADESPQSSAWPQGRTQRF</sequence>
<evidence type="ECO:0000256" key="1">
    <source>
        <dbReference type="ARBA" id="ARBA00004141"/>
    </source>
</evidence>
<evidence type="ECO:0000256" key="2">
    <source>
        <dbReference type="ARBA" id="ARBA00010642"/>
    </source>
</evidence>
<evidence type="ECO:0000256" key="6">
    <source>
        <dbReference type="ARBA" id="ARBA00023136"/>
    </source>
</evidence>
<reference evidence="11 12" key="1">
    <citation type="submission" date="2016-02" db="EMBL/GenBank/DDBJ databases">
        <title>Complete genome sequence and transcriptome regulation of the pentose utilising yeast Sugiyamaella lignohabitans.</title>
        <authorList>
            <person name="Bellasio M."/>
            <person name="Peymann A."/>
            <person name="Valli M."/>
            <person name="Sipitzky M."/>
            <person name="Graf A."/>
            <person name="Sauer M."/>
            <person name="Marx H."/>
            <person name="Mattanovich D."/>
        </authorList>
    </citation>
    <scope>NUCLEOTIDE SEQUENCE [LARGE SCALE GENOMIC DNA]</scope>
    <source>
        <strain evidence="11 12">CBS 10342</strain>
    </source>
</reference>
<dbReference type="KEGG" id="slb:AWJ20_4234"/>
<dbReference type="SMART" id="SM01320">
    <property type="entry name" value="TRP_N"/>
    <property type="match status" value="1"/>
</dbReference>
<feature type="transmembrane region" description="Helical" evidence="8">
    <location>
        <begin position="373"/>
        <end position="395"/>
    </location>
</feature>
<feature type="domain" description="ML-like" evidence="10">
    <location>
        <begin position="25"/>
        <end position="166"/>
    </location>
</feature>
<evidence type="ECO:0000313" key="11">
    <source>
        <dbReference type="EMBL" id="ANB11424.1"/>
    </source>
</evidence>
<name>A0A167CAB2_9ASCO</name>
<organism evidence="11 12">
    <name type="scientific">Sugiyamaella lignohabitans</name>
    <dbReference type="NCBI Taxonomy" id="796027"/>
    <lineage>
        <taxon>Eukaryota</taxon>
        <taxon>Fungi</taxon>
        <taxon>Dikarya</taxon>
        <taxon>Ascomycota</taxon>
        <taxon>Saccharomycotina</taxon>
        <taxon>Dipodascomycetes</taxon>
        <taxon>Dipodascales</taxon>
        <taxon>Trichomonascaceae</taxon>
        <taxon>Sugiyamaella</taxon>
    </lineage>
</organism>
<feature type="transmembrane region" description="Helical" evidence="8">
    <location>
        <begin position="573"/>
        <end position="592"/>
    </location>
</feature>
<dbReference type="GO" id="GO:0009272">
    <property type="term" value="P:fungal-type cell wall biogenesis"/>
    <property type="evidence" value="ECO:0007669"/>
    <property type="project" value="TreeGrafter"/>
</dbReference>
<feature type="transmembrane region" description="Helical" evidence="8">
    <location>
        <begin position="169"/>
        <end position="192"/>
    </location>
</feature>
<evidence type="ECO:0000256" key="9">
    <source>
        <dbReference type="SAM" id="SignalP"/>
    </source>
</evidence>
<feature type="region of interest" description="Disordered" evidence="7">
    <location>
        <begin position="679"/>
        <end position="778"/>
    </location>
</feature>
<keyword evidence="4 9" id="KW-0732">Signal</keyword>
<feature type="transmembrane region" description="Helical" evidence="8">
    <location>
        <begin position="543"/>
        <end position="561"/>
    </location>
</feature>
<gene>
    <name evidence="11" type="primary">FLC2</name>
    <name evidence="11" type="ORF">AWJ20_4234</name>
</gene>
<evidence type="ECO:0000256" key="5">
    <source>
        <dbReference type="ARBA" id="ARBA00022989"/>
    </source>
</evidence>
<feature type="compositionally biased region" description="Polar residues" evidence="7">
    <location>
        <begin position="732"/>
        <end position="741"/>
    </location>
</feature>
<feature type="transmembrane region" description="Helical" evidence="8">
    <location>
        <begin position="427"/>
        <end position="448"/>
    </location>
</feature>
<protein>
    <submittedName>
        <fullName evidence="11">FAD transporter FLC2</fullName>
    </submittedName>
</protein>
<dbReference type="AlphaFoldDB" id="A0A167CAB2"/>
<evidence type="ECO:0000313" key="12">
    <source>
        <dbReference type="Proteomes" id="UP000189580"/>
    </source>
</evidence>
<dbReference type="Pfam" id="PF14558">
    <property type="entry name" value="TRP_N"/>
    <property type="match status" value="1"/>
</dbReference>
<evidence type="ECO:0000256" key="3">
    <source>
        <dbReference type="ARBA" id="ARBA00022692"/>
    </source>
</evidence>
<feature type="signal peptide" evidence="9">
    <location>
        <begin position="1"/>
        <end position="23"/>
    </location>
</feature>
<proteinExistence type="inferred from homology"/>
<dbReference type="OrthoDB" id="5212126at2759"/>
<feature type="transmembrane region" description="Helical" evidence="8">
    <location>
        <begin position="454"/>
        <end position="475"/>
    </location>
</feature>
<dbReference type="Pfam" id="PF06011">
    <property type="entry name" value="TRP"/>
    <property type="match status" value="1"/>
</dbReference>
<feature type="compositionally biased region" description="Polar residues" evidence="7">
    <location>
        <begin position="695"/>
        <end position="709"/>
    </location>
</feature>
<feature type="compositionally biased region" description="Polar residues" evidence="7">
    <location>
        <begin position="764"/>
        <end position="778"/>
    </location>
</feature>
<evidence type="ECO:0000259" key="10">
    <source>
        <dbReference type="SMART" id="SM01320"/>
    </source>
</evidence>
<feature type="transmembrane region" description="Helical" evidence="8">
    <location>
        <begin position="604"/>
        <end position="632"/>
    </location>
</feature>
<evidence type="ECO:0000256" key="4">
    <source>
        <dbReference type="ARBA" id="ARBA00022729"/>
    </source>
</evidence>
<dbReference type="Proteomes" id="UP000189580">
    <property type="component" value="Chromosome c"/>
</dbReference>
<evidence type="ECO:0000256" key="8">
    <source>
        <dbReference type="SAM" id="Phobius"/>
    </source>
</evidence>
<dbReference type="GeneID" id="30036344"/>
<dbReference type="InterPro" id="IPR040241">
    <property type="entry name" value="TRP_Flc/Pkd2-like"/>
</dbReference>
<dbReference type="GO" id="GO:0055085">
    <property type="term" value="P:transmembrane transport"/>
    <property type="evidence" value="ECO:0007669"/>
    <property type="project" value="TreeGrafter"/>
</dbReference>
<dbReference type="GO" id="GO:0016020">
    <property type="term" value="C:membrane"/>
    <property type="evidence" value="ECO:0007669"/>
    <property type="project" value="UniProtKB-SubCell"/>
</dbReference>
<comment type="subcellular location">
    <subcellularLocation>
        <location evidence="1">Membrane</location>
        <topology evidence="1">Multi-pass membrane protein</topology>
    </subcellularLocation>
</comment>
<accession>A0A167CAB2</accession>